<sequence length="23" mass="2573">MFLASACHTSNDGCVRSQNTMWL</sequence>
<reference evidence="1" key="2">
    <citation type="journal article" date="2015" name="Data Brief">
        <title>Shoot transcriptome of the giant reed, Arundo donax.</title>
        <authorList>
            <person name="Barrero R.A."/>
            <person name="Guerrero F.D."/>
            <person name="Moolhuijzen P."/>
            <person name="Goolsby J.A."/>
            <person name="Tidwell J."/>
            <person name="Bellgard S.E."/>
            <person name="Bellgard M.I."/>
        </authorList>
    </citation>
    <scope>NUCLEOTIDE SEQUENCE</scope>
    <source>
        <tissue evidence="1">Shoot tissue taken approximately 20 cm above the soil surface</tissue>
    </source>
</reference>
<organism evidence="1">
    <name type="scientific">Arundo donax</name>
    <name type="common">Giant reed</name>
    <name type="synonym">Donax arundinaceus</name>
    <dbReference type="NCBI Taxonomy" id="35708"/>
    <lineage>
        <taxon>Eukaryota</taxon>
        <taxon>Viridiplantae</taxon>
        <taxon>Streptophyta</taxon>
        <taxon>Embryophyta</taxon>
        <taxon>Tracheophyta</taxon>
        <taxon>Spermatophyta</taxon>
        <taxon>Magnoliopsida</taxon>
        <taxon>Liliopsida</taxon>
        <taxon>Poales</taxon>
        <taxon>Poaceae</taxon>
        <taxon>PACMAD clade</taxon>
        <taxon>Arundinoideae</taxon>
        <taxon>Arundineae</taxon>
        <taxon>Arundo</taxon>
    </lineage>
</organism>
<protein>
    <submittedName>
        <fullName evidence="1">Uncharacterized protein</fullName>
    </submittedName>
</protein>
<accession>A0A0A9HPJ6</accession>
<name>A0A0A9HPJ6_ARUDO</name>
<dbReference type="AlphaFoldDB" id="A0A0A9HPJ6"/>
<evidence type="ECO:0000313" key="1">
    <source>
        <dbReference type="EMBL" id="JAE34848.1"/>
    </source>
</evidence>
<reference evidence="1" key="1">
    <citation type="submission" date="2014-09" db="EMBL/GenBank/DDBJ databases">
        <authorList>
            <person name="Magalhaes I.L.F."/>
            <person name="Oliveira U."/>
            <person name="Santos F.R."/>
            <person name="Vidigal T.H.D.A."/>
            <person name="Brescovit A.D."/>
            <person name="Santos A.J."/>
        </authorList>
    </citation>
    <scope>NUCLEOTIDE SEQUENCE</scope>
    <source>
        <tissue evidence="1">Shoot tissue taken approximately 20 cm above the soil surface</tissue>
    </source>
</reference>
<proteinExistence type="predicted"/>
<dbReference type="EMBL" id="GBRH01163048">
    <property type="protein sequence ID" value="JAE34848.1"/>
    <property type="molecule type" value="Transcribed_RNA"/>
</dbReference>